<dbReference type="Gene3D" id="3.90.1150.10">
    <property type="entry name" value="Aspartate Aminotransferase, domain 1"/>
    <property type="match status" value="1"/>
</dbReference>
<dbReference type="Pfam" id="PF01053">
    <property type="entry name" value="Cys_Met_Meta_PP"/>
    <property type="match status" value="1"/>
</dbReference>
<dbReference type="GO" id="GO:0030170">
    <property type="term" value="F:pyridoxal phosphate binding"/>
    <property type="evidence" value="ECO:0007669"/>
    <property type="project" value="InterPro"/>
</dbReference>
<dbReference type="InterPro" id="IPR015421">
    <property type="entry name" value="PyrdxlP-dep_Trfase_major"/>
</dbReference>
<comment type="caution">
    <text evidence="7">The sequence shown here is derived from an EMBL/GenBank/DDBJ whole genome shotgun (WGS) entry which is preliminary data.</text>
</comment>
<dbReference type="InterPro" id="IPR000277">
    <property type="entry name" value="Cys/Met-Metab_PyrdxlP-dep_enz"/>
</dbReference>
<dbReference type="PANTHER" id="PTHR43797">
    <property type="entry name" value="HOMOCYSTEINE/CYSTEINE SYNTHASE"/>
    <property type="match status" value="1"/>
</dbReference>
<feature type="modified residue" description="N6-(pyridoxal phosphate)lysine" evidence="5">
    <location>
        <position position="210"/>
    </location>
</feature>
<sequence length="428" mass="46133">MSNNTTYQFETLQQHAGQTADPTTGSRAVPIYQTTSYVFKDAQDGEDQFALRKPGYIYSRLANPTQEVLEKRIAALEGGTAALATASGASAIAYSIINLAGAGDEIVAAPTLYGGTIELFTDTFKHLGITTRFADIDDLTSIEKAITDKTKAVYIESLGNPAINIPDFETISALAHRHGLPLIVDSTFATPYLCRPLEHGADIVVHSATKFIGGHGTTLGGLIIENASFDWCASGRFPEFTSPDASYNGINFAVDIPNAPFVTRIRAKYLRDLGACISPFNAWLLLQGLETLSLRVERHVSNAEKIATYLSKHPKVAKVNYPSLPSSPYYTLAKKYFPRGTGSIFSFELKDGYAAARKFITDATIFSNLANVGDSKSLLVHPASTTHQQLSEEAQRACGITPGTVRISVGLENVTDLIHALDTAFAGL</sequence>
<evidence type="ECO:0000256" key="5">
    <source>
        <dbReference type="PIRSR" id="PIRSR001434-2"/>
    </source>
</evidence>
<dbReference type="GO" id="GO:0019346">
    <property type="term" value="P:transsulfuration"/>
    <property type="evidence" value="ECO:0007669"/>
    <property type="project" value="InterPro"/>
</dbReference>
<keyword evidence="4 5" id="KW-0663">Pyridoxal phosphate</keyword>
<dbReference type="GO" id="GO:0004124">
    <property type="term" value="F:cysteine synthase activity"/>
    <property type="evidence" value="ECO:0007669"/>
    <property type="project" value="TreeGrafter"/>
</dbReference>
<evidence type="ECO:0000256" key="3">
    <source>
        <dbReference type="ARBA" id="ARBA00022679"/>
    </source>
</evidence>
<dbReference type="GO" id="GO:0003961">
    <property type="term" value="F:O-acetylhomoserine aminocarboxypropyltransferase activity"/>
    <property type="evidence" value="ECO:0007669"/>
    <property type="project" value="TreeGrafter"/>
</dbReference>
<dbReference type="NCBIfam" id="TIGR01326">
    <property type="entry name" value="OAH_OAS_sulfhy"/>
    <property type="match status" value="1"/>
</dbReference>
<dbReference type="InterPro" id="IPR006235">
    <property type="entry name" value="OAc-hSer/O-AcSer_sulfhydrylase"/>
</dbReference>
<keyword evidence="8" id="KW-1185">Reference proteome</keyword>
<dbReference type="GO" id="GO:0071269">
    <property type="term" value="P:L-homocysteine biosynthetic process"/>
    <property type="evidence" value="ECO:0007669"/>
    <property type="project" value="TreeGrafter"/>
</dbReference>
<dbReference type="SUPFAM" id="SSF53383">
    <property type="entry name" value="PLP-dependent transferases"/>
    <property type="match status" value="1"/>
</dbReference>
<accession>A0A134CD30</accession>
<protein>
    <submittedName>
        <fullName evidence="7">O-acetylhomoserine aminocarboxypropyltransferase</fullName>
    </submittedName>
</protein>
<dbReference type="RefSeq" id="WP_062486467.1">
    <property type="nucleotide sequence ID" value="NZ_KQ960955.1"/>
</dbReference>
<dbReference type="PATRIC" id="fig|1588748.3.peg.1399"/>
<name>A0A134CD30_9FIRM</name>
<dbReference type="GO" id="GO:0006535">
    <property type="term" value="P:cysteine biosynthetic process from serine"/>
    <property type="evidence" value="ECO:0007669"/>
    <property type="project" value="TreeGrafter"/>
</dbReference>
<gene>
    <name evidence="7" type="ORF">HMPREF3182_01446</name>
</gene>
<dbReference type="PIRSF" id="PIRSF001434">
    <property type="entry name" value="CGS"/>
    <property type="match status" value="1"/>
</dbReference>
<evidence type="ECO:0000256" key="6">
    <source>
        <dbReference type="RuleBase" id="RU362118"/>
    </source>
</evidence>
<dbReference type="FunFam" id="3.40.640.10:FF:000035">
    <property type="entry name" value="O-succinylhomoserine sulfhydrylase"/>
    <property type="match status" value="1"/>
</dbReference>
<reference evidence="8" key="1">
    <citation type="submission" date="2016-01" db="EMBL/GenBank/DDBJ databases">
        <authorList>
            <person name="Mitreva M."/>
            <person name="Pepin K.H."/>
            <person name="Mihindukulasuriya K.A."/>
            <person name="Fulton R."/>
            <person name="Fronick C."/>
            <person name="O'Laughlin M."/>
            <person name="Miner T."/>
            <person name="Herter B."/>
            <person name="Rosa B.A."/>
            <person name="Cordes M."/>
            <person name="Tomlinson C."/>
            <person name="Wollam A."/>
            <person name="Palsikar V.B."/>
            <person name="Mardis E.R."/>
            <person name="Wilson R.K."/>
        </authorList>
    </citation>
    <scope>NUCLEOTIDE SEQUENCE [LARGE SCALE GENOMIC DNA]</scope>
    <source>
        <strain evidence="8">KA00182</strain>
    </source>
</reference>
<dbReference type="PANTHER" id="PTHR43797:SF2">
    <property type="entry name" value="HOMOCYSTEINE_CYSTEINE SYNTHASE"/>
    <property type="match status" value="1"/>
</dbReference>
<evidence type="ECO:0000256" key="1">
    <source>
        <dbReference type="ARBA" id="ARBA00001933"/>
    </source>
</evidence>
<comment type="similarity">
    <text evidence="2 6">Belongs to the trans-sulfuration enzymes family.</text>
</comment>
<evidence type="ECO:0000313" key="7">
    <source>
        <dbReference type="EMBL" id="KXB90133.1"/>
    </source>
</evidence>
<dbReference type="GO" id="GO:0005737">
    <property type="term" value="C:cytoplasm"/>
    <property type="evidence" value="ECO:0007669"/>
    <property type="project" value="TreeGrafter"/>
</dbReference>
<dbReference type="CDD" id="cd00614">
    <property type="entry name" value="CGS_like"/>
    <property type="match status" value="1"/>
</dbReference>
<proteinExistence type="inferred from homology"/>
<dbReference type="PROSITE" id="PS00868">
    <property type="entry name" value="CYS_MET_METAB_PP"/>
    <property type="match status" value="1"/>
</dbReference>
<evidence type="ECO:0000313" key="8">
    <source>
        <dbReference type="Proteomes" id="UP000070160"/>
    </source>
</evidence>
<evidence type="ECO:0000256" key="4">
    <source>
        <dbReference type="ARBA" id="ARBA00022898"/>
    </source>
</evidence>
<organism evidence="7 8">
    <name type="scientific">Megasphaera hutchinsoni</name>
    <dbReference type="NCBI Taxonomy" id="1588748"/>
    <lineage>
        <taxon>Bacteria</taxon>
        <taxon>Bacillati</taxon>
        <taxon>Bacillota</taxon>
        <taxon>Negativicutes</taxon>
        <taxon>Veillonellales</taxon>
        <taxon>Veillonellaceae</taxon>
        <taxon>Megasphaera</taxon>
    </lineage>
</organism>
<dbReference type="STRING" id="1588748.HMPREF3182_01446"/>
<dbReference type="Proteomes" id="UP000070160">
    <property type="component" value="Unassembled WGS sequence"/>
</dbReference>
<dbReference type="AlphaFoldDB" id="A0A134CD30"/>
<dbReference type="EMBL" id="LSDT01000050">
    <property type="protein sequence ID" value="KXB90133.1"/>
    <property type="molecule type" value="Genomic_DNA"/>
</dbReference>
<dbReference type="Gene3D" id="3.40.640.10">
    <property type="entry name" value="Type I PLP-dependent aspartate aminotransferase-like (Major domain)"/>
    <property type="match status" value="1"/>
</dbReference>
<dbReference type="InterPro" id="IPR015424">
    <property type="entry name" value="PyrdxlP-dep_Trfase"/>
</dbReference>
<evidence type="ECO:0000256" key="2">
    <source>
        <dbReference type="ARBA" id="ARBA00009077"/>
    </source>
</evidence>
<dbReference type="InterPro" id="IPR054542">
    <property type="entry name" value="Cys_met_metab_PP"/>
</dbReference>
<dbReference type="InterPro" id="IPR015422">
    <property type="entry name" value="PyrdxlP-dep_Trfase_small"/>
</dbReference>
<keyword evidence="3 7" id="KW-0808">Transferase</keyword>
<comment type="cofactor">
    <cofactor evidence="1 6">
        <name>pyridoxal 5'-phosphate</name>
        <dbReference type="ChEBI" id="CHEBI:597326"/>
    </cofactor>
</comment>